<protein>
    <submittedName>
        <fullName evidence="7">Sigma 54-interacting transcriptional regulator</fullName>
    </submittedName>
</protein>
<evidence type="ECO:0000256" key="2">
    <source>
        <dbReference type="ARBA" id="ARBA00022840"/>
    </source>
</evidence>
<evidence type="ECO:0000256" key="1">
    <source>
        <dbReference type="ARBA" id="ARBA00022741"/>
    </source>
</evidence>
<keyword evidence="8" id="KW-1185">Reference proteome</keyword>
<dbReference type="SUPFAM" id="SSF46689">
    <property type="entry name" value="Homeodomain-like"/>
    <property type="match status" value="1"/>
</dbReference>
<evidence type="ECO:0000256" key="4">
    <source>
        <dbReference type="ARBA" id="ARBA00023125"/>
    </source>
</evidence>
<dbReference type="PROSITE" id="PS00688">
    <property type="entry name" value="SIGMA54_INTERACT_3"/>
    <property type="match status" value="1"/>
</dbReference>
<dbReference type="RefSeq" id="WP_394833321.1">
    <property type="nucleotide sequence ID" value="NZ_CP089929.1"/>
</dbReference>
<dbReference type="Pfam" id="PF00158">
    <property type="entry name" value="Sigma54_activat"/>
    <property type="match status" value="1"/>
</dbReference>
<proteinExistence type="predicted"/>
<dbReference type="SMART" id="SM00062">
    <property type="entry name" value="PBPb"/>
    <property type="match status" value="1"/>
</dbReference>
<evidence type="ECO:0000313" key="7">
    <source>
        <dbReference type="EMBL" id="WXB03688.1"/>
    </source>
</evidence>
<dbReference type="Gene3D" id="1.10.8.60">
    <property type="match status" value="1"/>
</dbReference>
<dbReference type="InterPro" id="IPR025944">
    <property type="entry name" value="Sigma_54_int_dom_CS"/>
</dbReference>
<dbReference type="PANTHER" id="PTHR32071">
    <property type="entry name" value="TRANSCRIPTIONAL REGULATORY PROTEIN"/>
    <property type="match status" value="1"/>
</dbReference>
<dbReference type="InterPro" id="IPR025662">
    <property type="entry name" value="Sigma_54_int_dom_ATP-bd_1"/>
</dbReference>
<dbReference type="Proteomes" id="UP001374803">
    <property type="component" value="Chromosome"/>
</dbReference>
<keyword evidence="3" id="KW-0805">Transcription regulation</keyword>
<dbReference type="InterPro" id="IPR001638">
    <property type="entry name" value="Solute-binding_3/MltF_N"/>
</dbReference>
<dbReference type="SUPFAM" id="SSF53850">
    <property type="entry name" value="Periplasmic binding protein-like II"/>
    <property type="match status" value="1"/>
</dbReference>
<feature type="domain" description="Sigma-54 factor interaction" evidence="6">
    <location>
        <begin position="25"/>
        <end position="254"/>
    </location>
</feature>
<organism evidence="7 8">
    <name type="scientific">Pendulispora rubella</name>
    <dbReference type="NCBI Taxonomy" id="2741070"/>
    <lineage>
        <taxon>Bacteria</taxon>
        <taxon>Pseudomonadati</taxon>
        <taxon>Myxococcota</taxon>
        <taxon>Myxococcia</taxon>
        <taxon>Myxococcales</taxon>
        <taxon>Sorangiineae</taxon>
        <taxon>Pendulisporaceae</taxon>
        <taxon>Pendulispora</taxon>
    </lineage>
</organism>
<keyword evidence="5" id="KW-0804">Transcription</keyword>
<dbReference type="Gene3D" id="3.40.190.10">
    <property type="entry name" value="Periplasmic binding protein-like II"/>
    <property type="match status" value="2"/>
</dbReference>
<dbReference type="InterPro" id="IPR003593">
    <property type="entry name" value="AAA+_ATPase"/>
</dbReference>
<dbReference type="PANTHER" id="PTHR32071:SF21">
    <property type="entry name" value="TRANSCRIPTIONAL REGULATORY PROTEIN FLGR"/>
    <property type="match status" value="1"/>
</dbReference>
<dbReference type="InterPro" id="IPR015168">
    <property type="entry name" value="SsuA/THI5"/>
</dbReference>
<dbReference type="InterPro" id="IPR025943">
    <property type="entry name" value="Sigma_54_int_dom_ATP-bd_2"/>
</dbReference>
<gene>
    <name evidence="7" type="ORF">LVJ94_43135</name>
</gene>
<dbReference type="CDD" id="cd00009">
    <property type="entry name" value="AAA"/>
    <property type="match status" value="1"/>
</dbReference>
<keyword evidence="4" id="KW-0238">DNA-binding</keyword>
<reference evidence="7" key="1">
    <citation type="submission" date="2021-12" db="EMBL/GenBank/DDBJ databases">
        <title>Discovery of the Pendulisporaceae a myxobacterial family with distinct sporulation behavior and unique specialized metabolism.</title>
        <authorList>
            <person name="Garcia R."/>
            <person name="Popoff A."/>
            <person name="Bader C.D."/>
            <person name="Loehr J."/>
            <person name="Walesch S."/>
            <person name="Walt C."/>
            <person name="Boldt J."/>
            <person name="Bunk B."/>
            <person name="Haeckl F.J.F.P.J."/>
            <person name="Gunesch A.P."/>
            <person name="Birkelbach J."/>
            <person name="Nuebel U."/>
            <person name="Pietschmann T."/>
            <person name="Bach T."/>
            <person name="Mueller R."/>
        </authorList>
    </citation>
    <scope>NUCLEOTIDE SEQUENCE</scope>
    <source>
        <strain evidence="7">MSr11367</strain>
    </source>
</reference>
<name>A0ABZ2L128_9BACT</name>
<dbReference type="InterPro" id="IPR002078">
    <property type="entry name" value="Sigma_54_int"/>
</dbReference>
<keyword evidence="2" id="KW-0067">ATP-binding</keyword>
<dbReference type="PROSITE" id="PS00676">
    <property type="entry name" value="SIGMA54_INTERACT_2"/>
    <property type="match status" value="1"/>
</dbReference>
<accession>A0ABZ2L128</accession>
<evidence type="ECO:0000313" key="8">
    <source>
        <dbReference type="Proteomes" id="UP001374803"/>
    </source>
</evidence>
<dbReference type="SMART" id="SM00382">
    <property type="entry name" value="AAA"/>
    <property type="match status" value="1"/>
</dbReference>
<dbReference type="PROSITE" id="PS00675">
    <property type="entry name" value="SIGMA54_INTERACT_1"/>
    <property type="match status" value="1"/>
</dbReference>
<evidence type="ECO:0000256" key="5">
    <source>
        <dbReference type="ARBA" id="ARBA00023163"/>
    </source>
</evidence>
<dbReference type="PROSITE" id="PS50045">
    <property type="entry name" value="SIGMA54_INTERACT_4"/>
    <property type="match status" value="1"/>
</dbReference>
<dbReference type="Pfam" id="PF25601">
    <property type="entry name" value="AAA_lid_14"/>
    <property type="match status" value="1"/>
</dbReference>
<dbReference type="InterPro" id="IPR009057">
    <property type="entry name" value="Homeodomain-like_sf"/>
</dbReference>
<dbReference type="InterPro" id="IPR027417">
    <property type="entry name" value="P-loop_NTPase"/>
</dbReference>
<keyword evidence="1" id="KW-0547">Nucleotide-binding</keyword>
<dbReference type="Gene3D" id="1.10.10.60">
    <property type="entry name" value="Homeodomain-like"/>
    <property type="match status" value="1"/>
</dbReference>
<dbReference type="Pfam" id="PF09084">
    <property type="entry name" value="NMT1"/>
    <property type="match status" value="1"/>
</dbReference>
<sequence>MTATSSKAVFQLSCVDSPSTRARALVFEDPRSVELLKRLERMAPSDIPVLVTGETGTGKEIVARYVHDESARARGPFVAVNCGALSPSLMESELFGHEKGSFTGAFSSKPGWFEVADGGTLFLDEVGDLPLSAQVKLLRVLQEREVVRIGARRPIPIDVRVISATNADLETAVAQGRFREDLYYRLNVAHVELLPLRERIGDVWPLARHFLGLYAKRYGIGHAEFTKEAIAHLRAHPWPGNIRELENAVQRALAVAVDGRVTEDDLRLRPRAALATRDPRDECEPVQAGLEAALVALFEHPEPDLYRKIEDMVFRTAYAVSEGNQLGTARLLGISRNVVRARLMQQGLLAGAPRRLRVRIGFQDFGVLASLKSTRALDAVLAAHGAEVDWIECATGMHVVDALADGSMDLGVVGEAPPVFAQAAHAPVVYLASEPPAPEGEAIVVHARSSMGNLADLRGKALAMSRGANVVYFVVRALEEAGLSWSDVEIRTLPPGDAHGAFVRREVDAWAIWNPWLTSLQREMPTRVLRDARGLAPNRAFYMGRRAFADAHPDVVDSFLGQLGTVGGSAARIDEETMESQQSIADTFHRLKFIARPVHVGDAVWRRAASAHSAGR</sequence>
<dbReference type="InterPro" id="IPR058031">
    <property type="entry name" value="AAA_lid_NorR"/>
</dbReference>
<dbReference type="SUPFAM" id="SSF52540">
    <property type="entry name" value="P-loop containing nucleoside triphosphate hydrolases"/>
    <property type="match status" value="1"/>
</dbReference>
<dbReference type="EMBL" id="CP089983">
    <property type="protein sequence ID" value="WXB03688.1"/>
    <property type="molecule type" value="Genomic_DNA"/>
</dbReference>
<evidence type="ECO:0000259" key="6">
    <source>
        <dbReference type="PROSITE" id="PS50045"/>
    </source>
</evidence>
<evidence type="ECO:0000256" key="3">
    <source>
        <dbReference type="ARBA" id="ARBA00023015"/>
    </source>
</evidence>
<dbReference type="Gene3D" id="3.40.50.300">
    <property type="entry name" value="P-loop containing nucleotide triphosphate hydrolases"/>
    <property type="match status" value="1"/>
</dbReference>